<sequence length="81" mass="8933">MCLLSFLSSRYPLKKLSGIAIKTQPIMIKTLAHIGNGWLYVKASIAKAKGATYTIVFRFINLSNMNSICSNKIPITTAIEI</sequence>
<accession>A0ABY5J6D3</accession>
<dbReference type="Proteomes" id="UP001059576">
    <property type="component" value="Chromosome"/>
</dbReference>
<keyword evidence="2" id="KW-1185">Reference proteome</keyword>
<proteinExistence type="predicted"/>
<evidence type="ECO:0000313" key="1">
    <source>
        <dbReference type="EMBL" id="UUD37238.1"/>
    </source>
</evidence>
<name>A0ABY5J6D3_9BACT</name>
<gene>
    <name evidence="1" type="ORF">NPA09_01550</name>
</gene>
<protein>
    <submittedName>
        <fullName evidence="1">Uncharacterized protein</fullName>
    </submittedName>
</protein>
<dbReference type="RefSeq" id="WP_129721892.1">
    <property type="nucleotide sequence ID" value="NZ_CP101808.1"/>
</dbReference>
<dbReference type="EMBL" id="CP101808">
    <property type="protein sequence ID" value="UUD37238.1"/>
    <property type="molecule type" value="Genomic_DNA"/>
</dbReference>
<reference evidence="1" key="1">
    <citation type="submission" date="2022-07" db="EMBL/GenBank/DDBJ databases">
        <title>Complete genome of Mycoplasma equigenitalium type strain T37.</title>
        <authorList>
            <person name="Spergser J."/>
        </authorList>
    </citation>
    <scope>NUCLEOTIDE SEQUENCE</scope>
    <source>
        <strain evidence="1">T37</strain>
    </source>
</reference>
<organism evidence="1 2">
    <name type="scientific">Mycoplasmopsis equigenitalium</name>
    <dbReference type="NCBI Taxonomy" id="114883"/>
    <lineage>
        <taxon>Bacteria</taxon>
        <taxon>Bacillati</taxon>
        <taxon>Mycoplasmatota</taxon>
        <taxon>Mycoplasmoidales</taxon>
        <taxon>Metamycoplasmataceae</taxon>
        <taxon>Mycoplasmopsis</taxon>
    </lineage>
</organism>
<evidence type="ECO:0000313" key="2">
    <source>
        <dbReference type="Proteomes" id="UP001059576"/>
    </source>
</evidence>